<evidence type="ECO:0000256" key="1">
    <source>
        <dbReference type="SAM" id="Phobius"/>
    </source>
</evidence>
<sequence>MRSASALTTTALYLRAHAIRSSAALFALALLADVTLGTRPVAFPSIRPGGSSSFPLEHEVALVIAVLVGQSFSSRMGSFEEAGAIGFQHYRTRHLLAACLLALAASAAIFGIAGHAPAAQHLRAMLGDVGIALVSGRLFGWGLSWILPACSVFPMTYLAQDTAGHHLPWDWAGRSPYDPQSWGIAVLVSTIGVVSFFRDRRFRVRTG</sequence>
<keyword evidence="1" id="KW-0812">Transmembrane</keyword>
<evidence type="ECO:0000313" key="2">
    <source>
        <dbReference type="EMBL" id="AYG84725.1"/>
    </source>
</evidence>
<name>A0A387HLI4_9ACTN</name>
<proteinExistence type="predicted"/>
<gene>
    <name evidence="2" type="ORF">DWB77_06939</name>
</gene>
<evidence type="ECO:0000313" key="3">
    <source>
        <dbReference type="Proteomes" id="UP000271554"/>
    </source>
</evidence>
<feature type="transmembrane region" description="Helical" evidence="1">
    <location>
        <begin position="179"/>
        <end position="197"/>
    </location>
</feature>
<accession>A0A387HLI4</accession>
<dbReference type="RefSeq" id="WP_120726293.1">
    <property type="nucleotide sequence ID" value="NZ_CP032698.1"/>
</dbReference>
<keyword evidence="1" id="KW-1133">Transmembrane helix</keyword>
<dbReference type="OrthoDB" id="4177349at2"/>
<reference evidence="2 3" key="1">
    <citation type="submission" date="2018-10" db="EMBL/GenBank/DDBJ databases">
        <title>Relationship between Morphology and Antimicrobial Activity in Streptomyces.</title>
        <authorList>
            <person name="Kang H.J."/>
            <person name="Kim S.B."/>
        </authorList>
    </citation>
    <scope>NUCLEOTIDE SEQUENCE [LARGE SCALE GENOMIC DNA]</scope>
    <source>
        <strain evidence="2 3">BH38</strain>
    </source>
</reference>
<organism evidence="2 3">
    <name type="scientific">Streptomyces hundungensis</name>
    <dbReference type="NCBI Taxonomy" id="1077946"/>
    <lineage>
        <taxon>Bacteria</taxon>
        <taxon>Bacillati</taxon>
        <taxon>Actinomycetota</taxon>
        <taxon>Actinomycetes</taxon>
        <taxon>Kitasatosporales</taxon>
        <taxon>Streptomycetaceae</taxon>
        <taxon>Streptomyces</taxon>
    </lineage>
</organism>
<dbReference type="Proteomes" id="UP000271554">
    <property type="component" value="Chromosome"/>
</dbReference>
<dbReference type="EMBL" id="CP032698">
    <property type="protein sequence ID" value="AYG84725.1"/>
    <property type="molecule type" value="Genomic_DNA"/>
</dbReference>
<dbReference type="AlphaFoldDB" id="A0A387HLI4"/>
<feature type="transmembrane region" description="Helical" evidence="1">
    <location>
        <begin position="138"/>
        <end position="159"/>
    </location>
</feature>
<dbReference type="KEGG" id="shun:DWB77_06939"/>
<keyword evidence="1" id="KW-0472">Membrane</keyword>
<keyword evidence="3" id="KW-1185">Reference proteome</keyword>
<protein>
    <submittedName>
        <fullName evidence="2">Uncharacterized protein</fullName>
    </submittedName>
</protein>
<feature type="transmembrane region" description="Helical" evidence="1">
    <location>
        <begin position="95"/>
        <end position="117"/>
    </location>
</feature>